<evidence type="ECO:0000313" key="1">
    <source>
        <dbReference type="EMBL" id="KHD23039.1"/>
    </source>
</evidence>
<dbReference type="Proteomes" id="UP000030421">
    <property type="component" value="Unassembled WGS sequence"/>
</dbReference>
<evidence type="ECO:0000313" key="2">
    <source>
        <dbReference type="Proteomes" id="UP000030421"/>
    </source>
</evidence>
<sequence>MDNQEIVLVVGTFVIENWKYLLSGFVGLLCSVAALCWLILGLLHKKEVRILELQLSQQRDSFTQFESIVEQRFEVLQKEAEQLKSKLISTASHSPEIKLELENSTNNVVQLPVNSTEESKENEDSRVSTFLKSADLLNSTIRLLNALI</sequence>
<name>A0ACC4NR41_9VIBR</name>
<dbReference type="EMBL" id="JRWR01000039">
    <property type="protein sequence ID" value="KHD23039.1"/>
    <property type="molecule type" value="Genomic_DNA"/>
</dbReference>
<reference evidence="1" key="1">
    <citation type="submission" date="2014-10" db="EMBL/GenBank/DDBJ databases">
        <title>Genome sequencing of Vibrio caribbeanicus T14.</title>
        <authorList>
            <person name="Chan K.-G."/>
            <person name="Mohamad N.I."/>
        </authorList>
    </citation>
    <scope>NUCLEOTIDE SEQUENCE</scope>
    <source>
        <strain evidence="1">T14</strain>
    </source>
</reference>
<proteinExistence type="predicted"/>
<gene>
    <name evidence="1" type="ORF">NM09_20605</name>
</gene>
<protein>
    <submittedName>
        <fullName evidence="1">Uncharacterized protein</fullName>
    </submittedName>
</protein>
<keyword evidence="2" id="KW-1185">Reference proteome</keyword>
<organism evidence="1 2">
    <name type="scientific">Vibrio caribbeanicus</name>
    <dbReference type="NCBI Taxonomy" id="701175"/>
    <lineage>
        <taxon>Bacteria</taxon>
        <taxon>Pseudomonadati</taxon>
        <taxon>Pseudomonadota</taxon>
        <taxon>Gammaproteobacteria</taxon>
        <taxon>Vibrionales</taxon>
        <taxon>Vibrionaceae</taxon>
        <taxon>Vibrio</taxon>
    </lineage>
</organism>
<comment type="caution">
    <text evidence="1">The sequence shown here is derived from an EMBL/GenBank/DDBJ whole genome shotgun (WGS) entry which is preliminary data.</text>
</comment>
<accession>A0ACC4NR41</accession>